<gene>
    <name evidence="2" type="ORF">SOCE26_069100</name>
</gene>
<organism evidence="2 3">
    <name type="scientific">Sorangium cellulosum</name>
    <name type="common">Polyangium cellulosum</name>
    <dbReference type="NCBI Taxonomy" id="56"/>
    <lineage>
        <taxon>Bacteria</taxon>
        <taxon>Pseudomonadati</taxon>
        <taxon>Myxococcota</taxon>
        <taxon>Polyangia</taxon>
        <taxon>Polyangiales</taxon>
        <taxon>Polyangiaceae</taxon>
        <taxon>Sorangium</taxon>
    </lineage>
</organism>
<protein>
    <recommendedName>
        <fullName evidence="4">Secreted protein</fullName>
    </recommendedName>
</protein>
<dbReference type="EMBL" id="CP012673">
    <property type="protein sequence ID" value="AUX45419.1"/>
    <property type="molecule type" value="Genomic_DNA"/>
</dbReference>
<evidence type="ECO:0000313" key="2">
    <source>
        <dbReference type="EMBL" id="AUX45419.1"/>
    </source>
</evidence>
<proteinExistence type="predicted"/>
<evidence type="ECO:0000313" key="3">
    <source>
        <dbReference type="Proteomes" id="UP000238348"/>
    </source>
</evidence>
<reference evidence="2 3" key="1">
    <citation type="submission" date="2015-09" db="EMBL/GenBank/DDBJ databases">
        <title>Sorangium comparison.</title>
        <authorList>
            <person name="Zaburannyi N."/>
            <person name="Bunk B."/>
            <person name="Overmann J."/>
            <person name="Mueller R."/>
        </authorList>
    </citation>
    <scope>NUCLEOTIDE SEQUENCE [LARGE SCALE GENOMIC DNA]</scope>
    <source>
        <strain evidence="2 3">So ce26</strain>
    </source>
</reference>
<dbReference type="AlphaFoldDB" id="A0A2L0F1R5"/>
<sequence>MKEMRDTLLGRRRRAFLVCLALTVGAGAAYAATTTNAPGAYCTATLGQSLTVRSDGEVENSSPDDLIVLCPVERPDSSTTVSGTAFVVDRKSSSNICCNLVAKGTAGATINGTSACSDGTSASTQTLALPQITDTMVGSSRFVQCTLPGLGFGESNPSRIQMYRTVQ</sequence>
<dbReference type="Proteomes" id="UP000238348">
    <property type="component" value="Chromosome"/>
</dbReference>
<evidence type="ECO:0000256" key="1">
    <source>
        <dbReference type="SAM" id="SignalP"/>
    </source>
</evidence>
<evidence type="ECO:0008006" key="4">
    <source>
        <dbReference type="Google" id="ProtNLM"/>
    </source>
</evidence>
<feature type="signal peptide" evidence="1">
    <location>
        <begin position="1"/>
        <end position="31"/>
    </location>
</feature>
<feature type="chain" id="PRO_5014901488" description="Secreted protein" evidence="1">
    <location>
        <begin position="32"/>
        <end position="167"/>
    </location>
</feature>
<dbReference type="RefSeq" id="WP_159397592.1">
    <property type="nucleotide sequence ID" value="NZ_CP012673.1"/>
</dbReference>
<accession>A0A2L0F1R5</accession>
<keyword evidence="1" id="KW-0732">Signal</keyword>
<name>A0A2L0F1R5_SORCE</name>